<dbReference type="PANTHER" id="PTHR23132">
    <property type="entry name" value="D-ALANINE--D-ALANINE LIGASE"/>
    <property type="match status" value="1"/>
</dbReference>
<feature type="binding site" evidence="18">
    <location>
        <position position="303"/>
    </location>
    <ligand>
        <name>Mg(2+)</name>
        <dbReference type="ChEBI" id="CHEBI:18420"/>
        <label>2</label>
    </ligand>
</feature>
<feature type="active site" evidence="17">
    <location>
        <position position="176"/>
    </location>
</feature>
<comment type="function">
    <text evidence="16">Cell wall formation.</text>
</comment>
<dbReference type="EMBL" id="NQJD01000008">
    <property type="protein sequence ID" value="TAA75295.1"/>
    <property type="molecule type" value="Genomic_DNA"/>
</dbReference>
<keyword evidence="13 18" id="KW-0464">Manganese</keyword>
<dbReference type="PROSITE" id="PS50975">
    <property type="entry name" value="ATP_GRASP"/>
    <property type="match status" value="1"/>
</dbReference>
<keyword evidence="7 18" id="KW-0479">Metal-binding</keyword>
<comment type="cofactor">
    <cofactor evidence="1">
        <name>Mn(2+)</name>
        <dbReference type="ChEBI" id="CHEBI:29035"/>
    </cofactor>
</comment>
<comment type="catalytic activity">
    <reaction evidence="15 16">
        <text>2 D-alanine + ATP = D-alanyl-D-alanine + ADP + phosphate + H(+)</text>
        <dbReference type="Rhea" id="RHEA:11224"/>
        <dbReference type="ChEBI" id="CHEBI:15378"/>
        <dbReference type="ChEBI" id="CHEBI:30616"/>
        <dbReference type="ChEBI" id="CHEBI:43474"/>
        <dbReference type="ChEBI" id="CHEBI:57416"/>
        <dbReference type="ChEBI" id="CHEBI:57822"/>
        <dbReference type="ChEBI" id="CHEBI:456216"/>
        <dbReference type="EC" id="6.3.2.4"/>
    </reaction>
</comment>
<comment type="pathway">
    <text evidence="16">Cell wall biogenesis; peptidoglycan biosynthesis.</text>
</comment>
<protein>
    <recommendedName>
        <fullName evidence="4 16">D-alanine--D-alanine ligase</fullName>
        <ecNumber evidence="4 16">6.3.2.4</ecNumber>
    </recommendedName>
    <alternativeName>
        <fullName evidence="16">D-Ala-D-Ala ligase</fullName>
    </alternativeName>
    <alternativeName>
        <fullName evidence="16">D-alanylalanine synthetase</fullName>
    </alternativeName>
</protein>
<evidence type="ECO:0000256" key="6">
    <source>
        <dbReference type="ARBA" id="ARBA00022598"/>
    </source>
</evidence>
<dbReference type="AlphaFoldDB" id="A0A521G2Q0"/>
<dbReference type="PROSITE" id="PS00843">
    <property type="entry name" value="DALA_DALA_LIGASE_1"/>
    <property type="match status" value="1"/>
</dbReference>
<dbReference type="Gene3D" id="3.30.1490.20">
    <property type="entry name" value="ATP-grasp fold, A domain"/>
    <property type="match status" value="1"/>
</dbReference>
<dbReference type="PIRSF" id="PIRSF039102">
    <property type="entry name" value="Ddl/VanB"/>
    <property type="match status" value="1"/>
</dbReference>
<dbReference type="PROSITE" id="PS00844">
    <property type="entry name" value="DALA_DALA_LIGASE_2"/>
    <property type="match status" value="1"/>
</dbReference>
<evidence type="ECO:0000256" key="13">
    <source>
        <dbReference type="ARBA" id="ARBA00023211"/>
    </source>
</evidence>
<accession>A0A521G2Q0</accession>
<evidence type="ECO:0000256" key="12">
    <source>
        <dbReference type="ARBA" id="ARBA00022984"/>
    </source>
</evidence>
<keyword evidence="22" id="KW-1185">Reference proteome</keyword>
<evidence type="ECO:0000256" key="10">
    <source>
        <dbReference type="ARBA" id="ARBA00022842"/>
    </source>
</evidence>
<keyword evidence="14 16" id="KW-0961">Cell wall biogenesis/degradation</keyword>
<evidence type="ECO:0000259" key="20">
    <source>
        <dbReference type="PROSITE" id="PS50975"/>
    </source>
</evidence>
<gene>
    <name evidence="16" type="primary">ddl</name>
    <name evidence="21" type="ORF">CDV28_10834</name>
</gene>
<dbReference type="GO" id="GO:0008716">
    <property type="term" value="F:D-alanine-D-alanine ligase activity"/>
    <property type="evidence" value="ECO:0007669"/>
    <property type="project" value="UniProtKB-UniRule"/>
</dbReference>
<feature type="binding site" evidence="18">
    <location>
        <position position="288"/>
    </location>
    <ligand>
        <name>Mg(2+)</name>
        <dbReference type="ChEBI" id="CHEBI:18420"/>
        <label>1</label>
    </ligand>
</feature>
<dbReference type="InterPro" id="IPR011127">
    <property type="entry name" value="Dala_Dala_lig_N"/>
</dbReference>
<dbReference type="HAMAP" id="MF_00047">
    <property type="entry name" value="Dala_Dala_lig"/>
    <property type="match status" value="1"/>
</dbReference>
<dbReference type="InterPro" id="IPR000291">
    <property type="entry name" value="D-Ala_lig_Van_CS"/>
</dbReference>
<evidence type="ECO:0000256" key="17">
    <source>
        <dbReference type="PIRSR" id="PIRSR039102-1"/>
    </source>
</evidence>
<evidence type="ECO:0000256" key="2">
    <source>
        <dbReference type="ARBA" id="ARBA00004496"/>
    </source>
</evidence>
<comment type="caution">
    <text evidence="21">The sequence shown here is derived from an EMBL/GenBank/DDBJ whole genome shotgun (WGS) entry which is preliminary data.</text>
</comment>
<keyword evidence="12 16" id="KW-0573">Peptidoglycan synthesis</keyword>
<feature type="domain" description="ATP-grasp" evidence="20">
    <location>
        <begin position="132"/>
        <end position="334"/>
    </location>
</feature>
<keyword evidence="5 16" id="KW-0963">Cytoplasm</keyword>
<evidence type="ECO:0000256" key="16">
    <source>
        <dbReference type="HAMAP-Rule" id="MF_00047"/>
    </source>
</evidence>
<organism evidence="21 22">
    <name type="scientific">Candidatus Electronema aureum</name>
    <dbReference type="NCBI Taxonomy" id="2005002"/>
    <lineage>
        <taxon>Bacteria</taxon>
        <taxon>Pseudomonadati</taxon>
        <taxon>Thermodesulfobacteriota</taxon>
        <taxon>Desulfobulbia</taxon>
        <taxon>Desulfobulbales</taxon>
        <taxon>Desulfobulbaceae</taxon>
        <taxon>Candidatus Electronema</taxon>
    </lineage>
</organism>
<evidence type="ECO:0000256" key="11">
    <source>
        <dbReference type="ARBA" id="ARBA00022960"/>
    </source>
</evidence>
<keyword evidence="10 18" id="KW-0460">Magnesium</keyword>
<dbReference type="NCBIfam" id="TIGR01205">
    <property type="entry name" value="D_ala_D_alaTIGR"/>
    <property type="match status" value="1"/>
</dbReference>
<dbReference type="InterPro" id="IPR011095">
    <property type="entry name" value="Dala_Dala_lig_C"/>
</dbReference>
<evidence type="ECO:0000313" key="22">
    <source>
        <dbReference type="Proteomes" id="UP000316238"/>
    </source>
</evidence>
<reference evidence="21" key="1">
    <citation type="submission" date="2017-07" db="EMBL/GenBank/DDBJ databases">
        <title>The cable genome - Insights into the physiology and evolution of filamentous bacteria capable of sulfide oxidation via long distance electron transfer.</title>
        <authorList>
            <person name="Thorup C."/>
            <person name="Bjerg J.T."/>
            <person name="Schreiber L."/>
            <person name="Nielsen L.P."/>
            <person name="Kjeldsen K.U."/>
            <person name="Boesen T."/>
            <person name="Boggild A."/>
            <person name="Meysman F."/>
            <person name="Geelhoed J."/>
            <person name="Schramm A."/>
        </authorList>
    </citation>
    <scope>NUCLEOTIDE SEQUENCE [LARGE SCALE GENOMIC DNA]</scope>
    <source>
        <strain evidence="21">GS</strain>
    </source>
</reference>
<dbReference type="InterPro" id="IPR005905">
    <property type="entry name" value="D_ala_D_ala"/>
</dbReference>
<comment type="subcellular location">
    <subcellularLocation>
        <location evidence="2 16">Cytoplasm</location>
    </subcellularLocation>
</comment>
<evidence type="ECO:0000256" key="7">
    <source>
        <dbReference type="ARBA" id="ARBA00022723"/>
    </source>
</evidence>
<evidence type="ECO:0000256" key="3">
    <source>
        <dbReference type="ARBA" id="ARBA00010871"/>
    </source>
</evidence>
<dbReference type="Proteomes" id="UP000316238">
    <property type="component" value="Unassembled WGS sequence"/>
</dbReference>
<dbReference type="UniPathway" id="UPA00219"/>
<evidence type="ECO:0000256" key="19">
    <source>
        <dbReference type="PROSITE-ProRule" id="PRU00409"/>
    </source>
</evidence>
<dbReference type="Pfam" id="PF07478">
    <property type="entry name" value="Dala_Dala_lig_C"/>
    <property type="match status" value="1"/>
</dbReference>
<sequence length="342" mass="37605">MRYDDETAKTAQLGCRTFRLIEILQKNKMMNKIRLALIAGGTSGEREISLRGAAGVEQALHKNTYEVMRYDPATDLARLAADADRLDVAFILLHGIHGEDGTVQGMLELLGIPYQGSGVLGSALAMNKNLAKVMYRLHGLPVATWEMAAKEHLADPTPLLAKLALPLVVKPVRQGSSLGMSIVRQPEQLAPALAKAFEHDSEVMVEEFIQGREITVGVLGNEQLTALPLVEIIPDSRYDFFDYEAKYTPGATREVCPAQVDESIRDKAQDYGIRAHKTLQLRGYSRTDMIVRADGEIFLLETNTIPGMTPTSLLPQAAAQIGLDFPALLDRLIELAMERQAI</sequence>
<dbReference type="Pfam" id="PF01820">
    <property type="entry name" value="Dala_Dala_lig_N"/>
    <property type="match status" value="1"/>
</dbReference>
<dbReference type="GO" id="GO:0005524">
    <property type="term" value="F:ATP binding"/>
    <property type="evidence" value="ECO:0007669"/>
    <property type="project" value="UniProtKB-UniRule"/>
</dbReference>
<proteinExistence type="inferred from homology"/>
<dbReference type="SUPFAM" id="SSF56059">
    <property type="entry name" value="Glutathione synthetase ATP-binding domain-like"/>
    <property type="match status" value="1"/>
</dbReference>
<name>A0A521G2Q0_9BACT</name>
<dbReference type="NCBIfam" id="NF002378">
    <property type="entry name" value="PRK01372.1"/>
    <property type="match status" value="1"/>
</dbReference>
<dbReference type="SUPFAM" id="SSF52440">
    <property type="entry name" value="PreATP-grasp domain"/>
    <property type="match status" value="1"/>
</dbReference>
<comment type="similarity">
    <text evidence="3 16">Belongs to the D-alanine--D-alanine ligase family.</text>
</comment>
<feature type="active site" evidence="17">
    <location>
        <position position="45"/>
    </location>
</feature>
<feature type="binding site" evidence="18">
    <location>
        <position position="301"/>
    </location>
    <ligand>
        <name>Mg(2+)</name>
        <dbReference type="ChEBI" id="CHEBI:18420"/>
        <label>2</label>
    </ligand>
</feature>
<keyword evidence="11 16" id="KW-0133">Cell shape</keyword>
<dbReference type="GO" id="GO:0009252">
    <property type="term" value="P:peptidoglycan biosynthetic process"/>
    <property type="evidence" value="ECO:0007669"/>
    <property type="project" value="UniProtKB-UniRule"/>
</dbReference>
<dbReference type="PANTHER" id="PTHR23132:SF23">
    <property type="entry name" value="D-ALANINE--D-ALANINE LIGASE B"/>
    <property type="match status" value="1"/>
</dbReference>
<evidence type="ECO:0000256" key="9">
    <source>
        <dbReference type="ARBA" id="ARBA00022840"/>
    </source>
</evidence>
<dbReference type="InterPro" id="IPR011761">
    <property type="entry name" value="ATP-grasp"/>
</dbReference>
<evidence type="ECO:0000256" key="15">
    <source>
        <dbReference type="ARBA" id="ARBA00047614"/>
    </source>
</evidence>
<evidence type="ECO:0000313" key="21">
    <source>
        <dbReference type="EMBL" id="TAA75295.1"/>
    </source>
</evidence>
<dbReference type="Gene3D" id="3.30.470.20">
    <property type="entry name" value="ATP-grasp fold, B domain"/>
    <property type="match status" value="1"/>
</dbReference>
<keyword evidence="6 16" id="KW-0436">Ligase</keyword>
<dbReference type="GO" id="GO:0046872">
    <property type="term" value="F:metal ion binding"/>
    <property type="evidence" value="ECO:0007669"/>
    <property type="project" value="UniProtKB-KW"/>
</dbReference>
<dbReference type="FunFam" id="3.30.470.20:FF:000008">
    <property type="entry name" value="D-alanine--D-alanine ligase"/>
    <property type="match status" value="1"/>
</dbReference>
<dbReference type="NCBIfam" id="NF002528">
    <property type="entry name" value="PRK01966.1-4"/>
    <property type="match status" value="1"/>
</dbReference>
<comment type="cofactor">
    <cofactor evidence="18">
        <name>Mg(2+)</name>
        <dbReference type="ChEBI" id="CHEBI:18420"/>
    </cofactor>
    <cofactor evidence="18">
        <name>Mn(2+)</name>
        <dbReference type="ChEBI" id="CHEBI:29035"/>
    </cofactor>
    <text evidence="18">Binds 2 magnesium or manganese ions per subunit.</text>
</comment>
<dbReference type="GO" id="GO:0005737">
    <property type="term" value="C:cytoplasm"/>
    <property type="evidence" value="ECO:0007669"/>
    <property type="project" value="UniProtKB-SubCell"/>
</dbReference>
<dbReference type="GO" id="GO:0008360">
    <property type="term" value="P:regulation of cell shape"/>
    <property type="evidence" value="ECO:0007669"/>
    <property type="project" value="UniProtKB-KW"/>
</dbReference>
<evidence type="ECO:0000256" key="14">
    <source>
        <dbReference type="ARBA" id="ARBA00023316"/>
    </source>
</evidence>
<feature type="binding site" evidence="18">
    <location>
        <position position="301"/>
    </location>
    <ligand>
        <name>Mg(2+)</name>
        <dbReference type="ChEBI" id="CHEBI:18420"/>
        <label>1</label>
    </ligand>
</feature>
<evidence type="ECO:0000256" key="8">
    <source>
        <dbReference type="ARBA" id="ARBA00022741"/>
    </source>
</evidence>
<keyword evidence="8 19" id="KW-0547">Nucleotide-binding</keyword>
<keyword evidence="9 19" id="KW-0067">ATP-binding</keyword>
<dbReference type="Gene3D" id="3.40.50.20">
    <property type="match status" value="1"/>
</dbReference>
<feature type="active site" evidence="17">
    <location>
        <position position="312"/>
    </location>
</feature>
<dbReference type="EC" id="6.3.2.4" evidence="4 16"/>
<evidence type="ECO:0000256" key="1">
    <source>
        <dbReference type="ARBA" id="ARBA00001936"/>
    </source>
</evidence>
<evidence type="ECO:0000256" key="5">
    <source>
        <dbReference type="ARBA" id="ARBA00022490"/>
    </source>
</evidence>
<dbReference type="InterPro" id="IPR013815">
    <property type="entry name" value="ATP_grasp_subdomain_1"/>
</dbReference>
<evidence type="ECO:0000256" key="18">
    <source>
        <dbReference type="PIRSR" id="PIRSR039102-3"/>
    </source>
</evidence>
<dbReference type="GO" id="GO:0071555">
    <property type="term" value="P:cell wall organization"/>
    <property type="evidence" value="ECO:0007669"/>
    <property type="project" value="UniProtKB-KW"/>
</dbReference>
<evidence type="ECO:0000256" key="4">
    <source>
        <dbReference type="ARBA" id="ARBA00012216"/>
    </source>
</evidence>
<dbReference type="InterPro" id="IPR016185">
    <property type="entry name" value="PreATP-grasp_dom_sf"/>
</dbReference>